<name>A0ABV5JJL7_9RHOB</name>
<accession>A0ABV5JJL7</accession>
<dbReference type="PANTHER" id="PTHR11803">
    <property type="entry name" value="2-IMINOBUTANOATE/2-IMINOPROPANOATE DEAMINASE RIDA"/>
    <property type="match status" value="1"/>
</dbReference>
<keyword evidence="3" id="KW-1185">Reference proteome</keyword>
<sequence>MRTIQTDKAPQAIGPYCQGMVSGNMFFSSGQIPLAPNGEKVSGGIEEQTRQVFANLRAVLNEAGVGLDKVIKATVFVTDLADFSSLNSIFAQEFGNHKPARSTVQVARLPMDVEVEIEVIALID</sequence>
<dbReference type="CDD" id="cd00448">
    <property type="entry name" value="YjgF_YER057c_UK114_family"/>
    <property type="match status" value="1"/>
</dbReference>
<dbReference type="PROSITE" id="PS01094">
    <property type="entry name" value="UPF0076"/>
    <property type="match status" value="1"/>
</dbReference>
<protein>
    <submittedName>
        <fullName evidence="2">RidA family protein</fullName>
    </submittedName>
</protein>
<comment type="similarity">
    <text evidence="1">Belongs to the RutC family.</text>
</comment>
<dbReference type="InterPro" id="IPR006056">
    <property type="entry name" value="RidA"/>
</dbReference>
<dbReference type="InterPro" id="IPR006175">
    <property type="entry name" value="YjgF/YER057c/UK114"/>
</dbReference>
<gene>
    <name evidence="2" type="ORF">ACFFUT_14365</name>
</gene>
<dbReference type="Gene3D" id="3.30.1330.40">
    <property type="entry name" value="RutC-like"/>
    <property type="match status" value="1"/>
</dbReference>
<dbReference type="PANTHER" id="PTHR11803:SF39">
    <property type="entry name" value="2-IMINOBUTANOATE_2-IMINOPROPANOATE DEAMINASE"/>
    <property type="match status" value="1"/>
</dbReference>
<proteinExistence type="inferred from homology"/>
<dbReference type="InterPro" id="IPR019897">
    <property type="entry name" value="RidA_CS"/>
</dbReference>
<reference evidence="2 3" key="1">
    <citation type="submission" date="2024-09" db="EMBL/GenBank/DDBJ databases">
        <authorList>
            <person name="Sun Q."/>
            <person name="Mori K."/>
        </authorList>
    </citation>
    <scope>NUCLEOTIDE SEQUENCE [LARGE SCALE GENOMIC DNA]</scope>
    <source>
        <strain evidence="2 3">CECT 8726</strain>
    </source>
</reference>
<dbReference type="SUPFAM" id="SSF55298">
    <property type="entry name" value="YjgF-like"/>
    <property type="match status" value="1"/>
</dbReference>
<dbReference type="NCBIfam" id="TIGR00004">
    <property type="entry name" value="Rid family detoxifying hydrolase"/>
    <property type="match status" value="1"/>
</dbReference>
<dbReference type="Proteomes" id="UP001589683">
    <property type="component" value="Unassembled WGS sequence"/>
</dbReference>
<evidence type="ECO:0000313" key="2">
    <source>
        <dbReference type="EMBL" id="MFB9232973.1"/>
    </source>
</evidence>
<evidence type="ECO:0000256" key="1">
    <source>
        <dbReference type="ARBA" id="ARBA00010552"/>
    </source>
</evidence>
<dbReference type="InterPro" id="IPR035959">
    <property type="entry name" value="RutC-like_sf"/>
</dbReference>
<evidence type="ECO:0000313" key="3">
    <source>
        <dbReference type="Proteomes" id="UP001589683"/>
    </source>
</evidence>
<organism evidence="2 3">
    <name type="scientific">Pseudohalocynthiibacter aestuariivivens</name>
    <dbReference type="NCBI Taxonomy" id="1591409"/>
    <lineage>
        <taxon>Bacteria</taxon>
        <taxon>Pseudomonadati</taxon>
        <taxon>Pseudomonadota</taxon>
        <taxon>Alphaproteobacteria</taxon>
        <taxon>Rhodobacterales</taxon>
        <taxon>Paracoccaceae</taxon>
        <taxon>Pseudohalocynthiibacter</taxon>
    </lineage>
</organism>
<dbReference type="Pfam" id="PF01042">
    <property type="entry name" value="Ribonuc_L-PSP"/>
    <property type="match status" value="1"/>
</dbReference>
<dbReference type="RefSeq" id="WP_213887027.1">
    <property type="nucleotide sequence ID" value="NZ_JAGFNU010000001.1"/>
</dbReference>
<comment type="caution">
    <text evidence="2">The sequence shown here is derived from an EMBL/GenBank/DDBJ whole genome shotgun (WGS) entry which is preliminary data.</text>
</comment>
<dbReference type="EMBL" id="JBHMEA010000044">
    <property type="protein sequence ID" value="MFB9232973.1"/>
    <property type="molecule type" value="Genomic_DNA"/>
</dbReference>